<organism evidence="3 4">
    <name type="scientific">Belliella alkalica</name>
    <dbReference type="NCBI Taxonomy" id="1730871"/>
    <lineage>
        <taxon>Bacteria</taxon>
        <taxon>Pseudomonadati</taxon>
        <taxon>Bacteroidota</taxon>
        <taxon>Cytophagia</taxon>
        <taxon>Cytophagales</taxon>
        <taxon>Cyclobacteriaceae</taxon>
        <taxon>Belliella</taxon>
    </lineage>
</organism>
<evidence type="ECO:0000259" key="2">
    <source>
        <dbReference type="Pfam" id="PF13439"/>
    </source>
</evidence>
<dbReference type="PANTHER" id="PTHR12526">
    <property type="entry name" value="GLYCOSYLTRANSFERASE"/>
    <property type="match status" value="1"/>
</dbReference>
<feature type="domain" description="Glycosyltransferase subfamily 4-like N-terminal" evidence="2">
    <location>
        <begin position="53"/>
        <end position="206"/>
    </location>
</feature>
<reference evidence="3" key="1">
    <citation type="submission" date="2022-03" db="EMBL/GenBank/DDBJ databases">
        <title>De novo assembled genomes of Belliella spp. (Cyclobacteriaceae) strains.</title>
        <authorList>
            <person name="Szabo A."/>
            <person name="Korponai K."/>
            <person name="Felfoldi T."/>
        </authorList>
    </citation>
    <scope>NUCLEOTIDE SEQUENCE</scope>
    <source>
        <strain evidence="3">DSM 111903</strain>
    </source>
</reference>
<dbReference type="Pfam" id="PF00534">
    <property type="entry name" value="Glycos_transf_1"/>
    <property type="match status" value="1"/>
</dbReference>
<accession>A0ABS9VFX4</accession>
<dbReference type="SUPFAM" id="SSF48208">
    <property type="entry name" value="Six-hairpin glycosidases"/>
    <property type="match status" value="1"/>
</dbReference>
<dbReference type="Proteomes" id="UP001165430">
    <property type="component" value="Unassembled WGS sequence"/>
</dbReference>
<dbReference type="InterPro" id="IPR001296">
    <property type="entry name" value="Glyco_trans_1"/>
</dbReference>
<comment type="caution">
    <text evidence="3">The sequence shown here is derived from an EMBL/GenBank/DDBJ whole genome shotgun (WGS) entry which is preliminary data.</text>
</comment>
<dbReference type="EC" id="2.4.-.-" evidence="3"/>
<evidence type="ECO:0000313" key="3">
    <source>
        <dbReference type="EMBL" id="MCH7414930.1"/>
    </source>
</evidence>
<dbReference type="InterPro" id="IPR028098">
    <property type="entry name" value="Glyco_trans_4-like_N"/>
</dbReference>
<dbReference type="Gene3D" id="3.40.50.2000">
    <property type="entry name" value="Glycogen Phosphorylase B"/>
    <property type="match status" value="2"/>
</dbReference>
<proteinExistence type="predicted"/>
<dbReference type="InterPro" id="IPR008928">
    <property type="entry name" value="6-hairpin_glycosidase_sf"/>
</dbReference>
<dbReference type="EMBL" id="JAKZGO010000015">
    <property type="protein sequence ID" value="MCH7414930.1"/>
    <property type="molecule type" value="Genomic_DNA"/>
</dbReference>
<protein>
    <submittedName>
        <fullName evidence="3">Glycosyltransferase</fullName>
        <ecNumber evidence="3">2.4.-.-</ecNumber>
    </submittedName>
</protein>
<name>A0ABS9VFX4_9BACT</name>
<feature type="domain" description="Glycosyl transferase family 1" evidence="1">
    <location>
        <begin position="222"/>
        <end position="391"/>
    </location>
</feature>
<dbReference type="PANTHER" id="PTHR12526:SF572">
    <property type="entry name" value="BLL5144 PROTEIN"/>
    <property type="match status" value="1"/>
</dbReference>
<keyword evidence="3" id="KW-0328">Glycosyltransferase</keyword>
<gene>
    <name evidence="3" type="ORF">MM213_15625</name>
</gene>
<dbReference type="RefSeq" id="WP_241413743.1">
    <property type="nucleotide sequence ID" value="NZ_JAKZGO010000015.1"/>
</dbReference>
<keyword evidence="4" id="KW-1185">Reference proteome</keyword>
<dbReference type="GO" id="GO:0016757">
    <property type="term" value="F:glycosyltransferase activity"/>
    <property type="evidence" value="ECO:0007669"/>
    <property type="project" value="UniProtKB-KW"/>
</dbReference>
<dbReference type="SUPFAM" id="SSF53756">
    <property type="entry name" value="UDP-Glycosyltransferase/glycogen phosphorylase"/>
    <property type="match status" value="1"/>
</dbReference>
<evidence type="ECO:0000259" key="1">
    <source>
        <dbReference type="Pfam" id="PF00534"/>
    </source>
</evidence>
<dbReference type="Pfam" id="PF13439">
    <property type="entry name" value="Glyco_transf_4"/>
    <property type="match status" value="1"/>
</dbReference>
<evidence type="ECO:0000313" key="4">
    <source>
        <dbReference type="Proteomes" id="UP001165430"/>
    </source>
</evidence>
<sequence>MRNFISSLPKFSNFKYPNSEGGFLSLTDITLTENGSNLPEIIFVTSFPPRQCGIATYTQDLVQALENQFGESFKYSICALESAKEQFTYEQKPKFVLNTDNRNSYAKTAFNLNRDYNVKLIVIQHEFGLFASELNDFNLFIYSISKPIVFVFHTVLPNPTEDMRSQVLDMAANAASIVVMTQSARDILVEEYNLEAEKITIIPHGTHLLSPLESNGLKVKYNLEDKKVLSTFGLLGKSKCIETTLNALLSIIQQHPDVLFLVLGKTHPNIVKEEGEKYRDSLHEIVRVLQLEKHVRFVNEYLPLPILLEYLQLTDVYLFTSNDPNQAVSGTFSYAVSSGSPVISTPIPHAKEVLSGNNGLIVDFENPQQLAKAVISLLGNEKLRAEISSNSFHKMAFTAWQNSAIAHTMVFKNLTENEIEIKYSLPKINLDHIKKMTTDFGMIQFSKIASPDLESGYTLDDNARALIAICQHYQLYKNEEDLLLIDKYLKFVKYCMQFNGEFLNYVNVNEEFSFQNYPENLEDSNGRAVWALGYVISLNEILPDTYVDEAEKILQKALPHLDKIHSTRAMAFVIKGLHYQNKNENTSLIQRLGNRLVKMYAHEKSNDWHWFESYLTYGNSLLPEALLCAYLSTNFELFKVVAKESFEFLLSKIFIDGKIKVISNKGWHVRNETSFAPVGGEQPIDIAYTIMALEKFYHVFGLESYSQKAKTAFNWFLGDNHLNQIVYNPCTGGCYDGIEEFNVNLNQGAESTLSYLMGRLAIKRLLDFEEESVFLPAREVFEEL</sequence>
<keyword evidence="3" id="KW-0808">Transferase</keyword>